<accession>A0A1L7LGZ5</accession>
<dbReference type="EMBL" id="AP014612">
    <property type="protein sequence ID" value="BAQ23418.1"/>
    <property type="molecule type" value="Genomic_DNA"/>
</dbReference>
<protein>
    <submittedName>
        <fullName evidence="1">Metallopeptidase</fullName>
    </submittedName>
</protein>
<name>A0A1L7LGZ5_9STRE</name>
<organism evidence="1 2">
    <name type="scientific">Streptococcus troglodytae</name>
    <dbReference type="NCBI Taxonomy" id="1111760"/>
    <lineage>
        <taxon>Bacteria</taxon>
        <taxon>Bacillati</taxon>
        <taxon>Bacillota</taxon>
        <taxon>Bacilli</taxon>
        <taxon>Lactobacillales</taxon>
        <taxon>Streptococcaceae</taxon>
        <taxon>Streptococcus</taxon>
    </lineage>
</organism>
<evidence type="ECO:0000313" key="2">
    <source>
        <dbReference type="Proteomes" id="UP000217758"/>
    </source>
</evidence>
<dbReference type="AlphaFoldDB" id="A0A1L7LGZ5"/>
<evidence type="ECO:0000313" key="1">
    <source>
        <dbReference type="EMBL" id="BAQ23418.1"/>
    </source>
</evidence>
<dbReference type="KEGG" id="strg:SRT_01570"/>
<dbReference type="Proteomes" id="UP000217758">
    <property type="component" value="Chromosome"/>
</dbReference>
<proteinExistence type="predicted"/>
<sequence>MTIHIIRSDKIYRELLEMPVAKRRTYFKEQVLAPFKPKFYQQNIPYEAKQADTLGSENSGFAKKEERTGKFSDWIAAHYFGYF</sequence>
<keyword evidence="2" id="KW-1185">Reference proteome</keyword>
<reference evidence="1 2" key="1">
    <citation type="journal article" date="2016" name="Microbiol. Immunol.">
        <title>Complete genome sequence of Streptococcus troglodytae TKU31 isolated from the oral cavity of a chimpanzee (Pan troglodytes).</title>
        <authorList>
            <person name="Okamoto M."/>
            <person name="Naito M."/>
            <person name="Miyanohara M."/>
            <person name="Imai S."/>
            <person name="Nomura Y."/>
            <person name="Saito W."/>
            <person name="Momoi Y."/>
            <person name="Takada K."/>
            <person name="Miyabe-Nishiwaki T."/>
            <person name="Tomonaga M."/>
            <person name="Hanada N."/>
        </authorList>
    </citation>
    <scope>NUCLEOTIDE SEQUENCE [LARGE SCALE GENOMIC DNA]</scope>
    <source>
        <strain evidence="2">TKU 31</strain>
    </source>
</reference>
<gene>
    <name evidence="1" type="ORF">SRT_01570</name>
</gene>